<evidence type="ECO:0000313" key="3">
    <source>
        <dbReference type="Proteomes" id="UP000001971"/>
    </source>
</evidence>
<dbReference type="GO" id="GO:0008199">
    <property type="term" value="F:ferric iron binding"/>
    <property type="evidence" value="ECO:0007669"/>
    <property type="project" value="InterPro"/>
</dbReference>
<dbReference type="AlphaFoldDB" id="A0A0E1NN37"/>
<dbReference type="PANTHER" id="PTHR34315:SF1">
    <property type="entry name" value="INTRADIOL RING-CLEAVAGE DIOXYGENASES DOMAIN-CONTAINING PROTEIN-RELATED"/>
    <property type="match status" value="1"/>
</dbReference>
<dbReference type="Pfam" id="PF00775">
    <property type="entry name" value="Dioxygenase_C"/>
    <property type="match status" value="1"/>
</dbReference>
<dbReference type="RefSeq" id="WP_002211652.1">
    <property type="nucleotide sequence ID" value="NC_008150.1"/>
</dbReference>
<protein>
    <recommendedName>
        <fullName evidence="1">Intradiol ring-cleavage dioxygenases domain-containing protein</fullName>
    </recommendedName>
</protein>
<dbReference type="HOGENOM" id="CLU_027719_2_1_6"/>
<dbReference type="PANTHER" id="PTHR34315">
    <property type="match status" value="1"/>
</dbReference>
<evidence type="ECO:0000259" key="1">
    <source>
        <dbReference type="Pfam" id="PF00775"/>
    </source>
</evidence>
<dbReference type="EMBL" id="CP000308">
    <property type="protein sequence ID" value="ABG12246.1"/>
    <property type="molecule type" value="Genomic_DNA"/>
</dbReference>
<dbReference type="CDD" id="cd03457">
    <property type="entry name" value="intradiol_dioxygenase_like"/>
    <property type="match status" value="1"/>
</dbReference>
<dbReference type="InterPro" id="IPR000627">
    <property type="entry name" value="Intradiol_dOase_C"/>
</dbReference>
<proteinExistence type="predicted"/>
<dbReference type="Gene3D" id="2.60.130.10">
    <property type="entry name" value="Aromatic compound dioxygenase"/>
    <property type="match status" value="1"/>
</dbReference>
<sequence length="277" mass="31144" precursor="true">MTNKIMPKVNREGRRSFLQKSIAVVATGVVTHAFSAPNITLEKDTKPQPGTCILSVEQMAGPYIKSNMPIRRNIAENENGVPLLLKITVIDSNSCRPLEYYYVDIWQCNARGRYSGWSYVDPDKDAPSGEVASINRTDEKSFLRGSQVTDSHGLVRFTSIYPGFYAGRAVHIHFAIKPPKASPQEVDKYSFISQLYFPEEFNSEIEQRAEYSLRKIKRLINSDDEIFNEANGENAVLAVSKINENDINDGVLAEITIAINKDILSKRIDPKDILKIT</sequence>
<reference evidence="2 3" key="1">
    <citation type="journal article" date="2006" name="J. Bacteriol.">
        <title>Complete genome sequence of Yersinia pestis strains Antiqua and Nepal516: evidence of gene reduction in an emerging pathogen.</title>
        <authorList>
            <person name="Chain P.S."/>
            <person name="Hu P."/>
            <person name="Malfatti S.A."/>
            <person name="Radnedge L."/>
            <person name="Larimer F."/>
            <person name="Vergez L.M."/>
            <person name="Worsham P."/>
            <person name="Chu M.C."/>
            <person name="Andersen G.L."/>
        </authorList>
    </citation>
    <scope>NUCLEOTIDE SEQUENCE [LARGE SCALE GENOMIC DNA]</scope>
    <source>
        <strain evidence="2 3">Antiqua</strain>
    </source>
</reference>
<evidence type="ECO:0000313" key="2">
    <source>
        <dbReference type="EMBL" id="ABG12246.1"/>
    </source>
</evidence>
<dbReference type="InterPro" id="IPR015889">
    <property type="entry name" value="Intradiol_dOase_core"/>
</dbReference>
<dbReference type="SUPFAM" id="SSF49482">
    <property type="entry name" value="Aromatic compound dioxygenase"/>
    <property type="match status" value="1"/>
</dbReference>
<dbReference type="PATRIC" id="fig|360102.15.peg.3275"/>
<dbReference type="KEGG" id="ypa:YPA_0277"/>
<dbReference type="GO" id="GO:0016702">
    <property type="term" value="F:oxidoreductase activity, acting on single donors with incorporation of molecular oxygen, incorporation of two atoms of oxygen"/>
    <property type="evidence" value="ECO:0007669"/>
    <property type="project" value="InterPro"/>
</dbReference>
<dbReference type="Proteomes" id="UP000001971">
    <property type="component" value="Chromosome"/>
</dbReference>
<organism evidence="2 3">
    <name type="scientific">Yersinia pestis bv. Antiqua (strain Antiqua)</name>
    <dbReference type="NCBI Taxonomy" id="360102"/>
    <lineage>
        <taxon>Bacteria</taxon>
        <taxon>Pseudomonadati</taxon>
        <taxon>Pseudomonadota</taxon>
        <taxon>Gammaproteobacteria</taxon>
        <taxon>Enterobacterales</taxon>
        <taxon>Yersiniaceae</taxon>
        <taxon>Yersinia</taxon>
    </lineage>
</organism>
<feature type="domain" description="Intradiol ring-cleavage dioxygenases" evidence="1">
    <location>
        <begin position="72"/>
        <end position="171"/>
    </location>
</feature>
<dbReference type="GeneID" id="57973658"/>
<gene>
    <name evidence="2" type="ordered locus">YPA_0277</name>
</gene>
<name>A0A0E1NN37_YERPA</name>
<accession>A0A0E1NN37</accession>